<dbReference type="GO" id="GO:0016491">
    <property type="term" value="F:oxidoreductase activity"/>
    <property type="evidence" value="ECO:0007669"/>
    <property type="project" value="UniProtKB-KW"/>
</dbReference>
<dbReference type="Gene3D" id="3.40.50.720">
    <property type="entry name" value="NAD(P)-binding Rossmann-like Domain"/>
    <property type="match status" value="1"/>
</dbReference>
<dbReference type="Proteomes" id="UP000663193">
    <property type="component" value="Chromosome 18"/>
</dbReference>
<sequence length="278" mass="30608">MKSVLITGCSDGGIGSALALTFATRGLLVFASARSLSKMSELANLPNVHLLELDIVKPADIASAVSAVKKETGGTLDYLVNNAAQARYMPMLDETVEQAKELFELNVWSQLRMVQAFAPLLIEAKGCAVYISSVSGYVTQMPWMGTYAMTKRSTEIMFDALRLELEPFGVTTISVVTGPVKSRVNTHQELWKLPENSRYADVEQIITKRSEGEDGSPRQDTMKYAEGVVDKILKGNPKFWAGANIGIIKWMATWLPRSVLDWALKQNSGVDVMLKNKK</sequence>
<keyword evidence="5" id="KW-1185">Reference proteome</keyword>
<evidence type="ECO:0000256" key="3">
    <source>
        <dbReference type="ARBA" id="ARBA00023002"/>
    </source>
</evidence>
<dbReference type="InterPro" id="IPR020904">
    <property type="entry name" value="Sc_DH/Rdtase_CS"/>
</dbReference>
<evidence type="ECO:0008006" key="6">
    <source>
        <dbReference type="Google" id="ProtNLM"/>
    </source>
</evidence>
<organism evidence="4 5">
    <name type="scientific">Phaeosphaeria nodorum (strain SN15 / ATCC MYA-4574 / FGSC 10173)</name>
    <name type="common">Glume blotch fungus</name>
    <name type="synonym">Parastagonospora nodorum</name>
    <dbReference type="NCBI Taxonomy" id="321614"/>
    <lineage>
        <taxon>Eukaryota</taxon>
        <taxon>Fungi</taxon>
        <taxon>Dikarya</taxon>
        <taxon>Ascomycota</taxon>
        <taxon>Pezizomycotina</taxon>
        <taxon>Dothideomycetes</taxon>
        <taxon>Pleosporomycetidae</taxon>
        <taxon>Pleosporales</taxon>
        <taxon>Pleosporineae</taxon>
        <taxon>Phaeosphaeriaceae</taxon>
        <taxon>Parastagonospora</taxon>
    </lineage>
</organism>
<dbReference type="PANTHER" id="PTHR44169:SF6">
    <property type="entry name" value="NADPH-DEPENDENT 1-ACYLDIHYDROXYACETONE PHOSPHATE REDUCTASE"/>
    <property type="match status" value="1"/>
</dbReference>
<gene>
    <name evidence="4" type="ORF">JI435_111020</name>
</gene>
<dbReference type="AlphaFoldDB" id="A0A7U2FH39"/>
<dbReference type="Pfam" id="PF00106">
    <property type="entry name" value="adh_short"/>
    <property type="match status" value="1"/>
</dbReference>
<dbReference type="PANTHER" id="PTHR44169">
    <property type="entry name" value="NADPH-DEPENDENT 1-ACYLDIHYDROXYACETONE PHOSPHATE REDUCTASE"/>
    <property type="match status" value="1"/>
</dbReference>
<evidence type="ECO:0000313" key="4">
    <source>
        <dbReference type="EMBL" id="QRD05189.1"/>
    </source>
</evidence>
<proteinExistence type="inferred from homology"/>
<dbReference type="PROSITE" id="PS00061">
    <property type="entry name" value="ADH_SHORT"/>
    <property type="match status" value="1"/>
</dbReference>
<dbReference type="SUPFAM" id="SSF51735">
    <property type="entry name" value="NAD(P)-binding Rossmann-fold domains"/>
    <property type="match status" value="1"/>
</dbReference>
<keyword evidence="3" id="KW-0560">Oxidoreductase</keyword>
<accession>A0A7U2FH39</accession>
<dbReference type="OrthoDB" id="2102561at2759"/>
<evidence type="ECO:0000256" key="1">
    <source>
        <dbReference type="ARBA" id="ARBA00006484"/>
    </source>
</evidence>
<dbReference type="VEuPathDB" id="FungiDB:JI435_111020"/>
<evidence type="ECO:0000313" key="5">
    <source>
        <dbReference type="Proteomes" id="UP000663193"/>
    </source>
</evidence>
<reference evidence="5" key="1">
    <citation type="journal article" date="2021" name="BMC Genomics">
        <title>Chromosome-level genome assembly and manually-curated proteome of model necrotroph Parastagonospora nodorum Sn15 reveals a genome-wide trove of candidate effector homologs, and redundancy of virulence-related functions within an accessory chromosome.</title>
        <authorList>
            <person name="Bertazzoni S."/>
            <person name="Jones D.A.B."/>
            <person name="Phan H.T."/>
            <person name="Tan K.-C."/>
            <person name="Hane J.K."/>
        </authorList>
    </citation>
    <scope>NUCLEOTIDE SEQUENCE [LARGE SCALE GENOMIC DNA]</scope>
    <source>
        <strain evidence="5">SN15 / ATCC MYA-4574 / FGSC 10173)</strain>
    </source>
</reference>
<dbReference type="PRINTS" id="PR00081">
    <property type="entry name" value="GDHRDH"/>
</dbReference>
<name>A0A7U2FH39_PHANO</name>
<keyword evidence="2" id="KW-0521">NADP</keyword>
<dbReference type="EMBL" id="CP069040">
    <property type="protein sequence ID" value="QRD05189.1"/>
    <property type="molecule type" value="Genomic_DNA"/>
</dbReference>
<protein>
    <recommendedName>
        <fullName evidence="6">NAD(P)-binding protein</fullName>
    </recommendedName>
</protein>
<comment type="similarity">
    <text evidence="1">Belongs to the short-chain dehydrogenases/reductases (SDR) family.</text>
</comment>
<dbReference type="InterPro" id="IPR002347">
    <property type="entry name" value="SDR_fam"/>
</dbReference>
<dbReference type="InterPro" id="IPR036291">
    <property type="entry name" value="NAD(P)-bd_dom_sf"/>
</dbReference>
<evidence type="ECO:0000256" key="2">
    <source>
        <dbReference type="ARBA" id="ARBA00022857"/>
    </source>
</evidence>